<keyword evidence="4" id="KW-1185">Reference proteome</keyword>
<evidence type="ECO:0000313" key="3">
    <source>
        <dbReference type="EMBL" id="GLR70011.1"/>
    </source>
</evidence>
<proteinExistence type="inferred from homology"/>
<name>A0AA37SUC7_9ALTE</name>
<comment type="similarity">
    <text evidence="1">Belongs to the flagella basal body rod proteins family.</text>
</comment>
<sequence>MAVTEVMNVSDYGMHYQKMRIDAATINIANANVIQPLSGNGFQALTVQLDNTLDSAMFDKDNVKMQTTNVADRKVFQPDHPAADTQGFVHYANVDVAEQMVILTEATRAYEANVKAFNAQMSINSKALEIGK</sequence>
<feature type="domain" description="Flagellar basal-body/hook protein C-terminal" evidence="2">
    <location>
        <begin position="86"/>
        <end position="128"/>
    </location>
</feature>
<organism evidence="3 4">
    <name type="scientific">Agaribacter marinus</name>
    <dbReference type="NCBI Taxonomy" id="1431249"/>
    <lineage>
        <taxon>Bacteria</taxon>
        <taxon>Pseudomonadati</taxon>
        <taxon>Pseudomonadota</taxon>
        <taxon>Gammaproteobacteria</taxon>
        <taxon>Alteromonadales</taxon>
        <taxon>Alteromonadaceae</taxon>
        <taxon>Agaribacter</taxon>
    </lineage>
</organism>
<reference evidence="3" key="2">
    <citation type="submission" date="2023-01" db="EMBL/GenBank/DDBJ databases">
        <title>Draft genome sequence of Agaribacter marinus strain NBRC 110023.</title>
        <authorList>
            <person name="Sun Q."/>
            <person name="Mori K."/>
        </authorList>
    </citation>
    <scope>NUCLEOTIDE SEQUENCE</scope>
    <source>
        <strain evidence="3">NBRC 110023</strain>
    </source>
</reference>
<dbReference type="InterPro" id="IPR010930">
    <property type="entry name" value="Flg_bb/hook_C_dom"/>
</dbReference>
<dbReference type="Proteomes" id="UP001156601">
    <property type="component" value="Unassembled WGS sequence"/>
</dbReference>
<reference evidence="3" key="1">
    <citation type="journal article" date="2014" name="Int. J. Syst. Evol. Microbiol.">
        <title>Complete genome sequence of Corynebacterium casei LMG S-19264T (=DSM 44701T), isolated from a smear-ripened cheese.</title>
        <authorList>
            <consortium name="US DOE Joint Genome Institute (JGI-PGF)"/>
            <person name="Walter F."/>
            <person name="Albersmeier A."/>
            <person name="Kalinowski J."/>
            <person name="Ruckert C."/>
        </authorList>
    </citation>
    <scope>NUCLEOTIDE SEQUENCE</scope>
    <source>
        <strain evidence="3">NBRC 110023</strain>
    </source>
</reference>
<evidence type="ECO:0000259" key="2">
    <source>
        <dbReference type="Pfam" id="PF06429"/>
    </source>
</evidence>
<evidence type="ECO:0000256" key="1">
    <source>
        <dbReference type="ARBA" id="ARBA00009677"/>
    </source>
</evidence>
<evidence type="ECO:0000313" key="4">
    <source>
        <dbReference type="Proteomes" id="UP001156601"/>
    </source>
</evidence>
<dbReference type="RefSeq" id="WP_284216313.1">
    <property type="nucleotide sequence ID" value="NZ_BSOT01000005.1"/>
</dbReference>
<accession>A0AA37SUC7</accession>
<keyword evidence="3" id="KW-0966">Cell projection</keyword>
<protein>
    <submittedName>
        <fullName evidence="3">Flagellar basal-body rod protein FlgC</fullName>
    </submittedName>
</protein>
<dbReference type="AlphaFoldDB" id="A0AA37SUC7"/>
<gene>
    <name evidence="3" type="primary">flgC</name>
    <name evidence="3" type="ORF">GCM10007852_09190</name>
</gene>
<comment type="caution">
    <text evidence="3">The sequence shown here is derived from an EMBL/GenBank/DDBJ whole genome shotgun (WGS) entry which is preliminary data.</text>
</comment>
<dbReference type="EMBL" id="BSOT01000005">
    <property type="protein sequence ID" value="GLR70011.1"/>
    <property type="molecule type" value="Genomic_DNA"/>
</dbReference>
<dbReference type="Pfam" id="PF06429">
    <property type="entry name" value="Flg_bbr_C"/>
    <property type="match status" value="1"/>
</dbReference>
<keyword evidence="3" id="KW-0282">Flagellum</keyword>
<keyword evidence="3" id="KW-0969">Cilium</keyword>